<reference evidence="1" key="1">
    <citation type="submission" date="2022-12" db="EMBL/GenBank/DDBJ databases">
        <title>Genome Sequence of Lasiodiplodia mahajangana.</title>
        <authorList>
            <person name="Buettner E."/>
        </authorList>
    </citation>
    <scope>NUCLEOTIDE SEQUENCE</scope>
    <source>
        <strain evidence="1">VT137</strain>
    </source>
</reference>
<dbReference type="Proteomes" id="UP001153332">
    <property type="component" value="Unassembled WGS sequence"/>
</dbReference>
<evidence type="ECO:0000313" key="2">
    <source>
        <dbReference type="Proteomes" id="UP001153332"/>
    </source>
</evidence>
<accession>A0ACC2JDA6</accession>
<evidence type="ECO:0000313" key="1">
    <source>
        <dbReference type="EMBL" id="KAJ8125508.1"/>
    </source>
</evidence>
<proteinExistence type="predicted"/>
<name>A0ACC2JDA6_9PEZI</name>
<protein>
    <submittedName>
        <fullName evidence="1">Uncharacterized protein</fullName>
    </submittedName>
</protein>
<organism evidence="1 2">
    <name type="scientific">Lasiodiplodia mahajangana</name>
    <dbReference type="NCBI Taxonomy" id="1108764"/>
    <lineage>
        <taxon>Eukaryota</taxon>
        <taxon>Fungi</taxon>
        <taxon>Dikarya</taxon>
        <taxon>Ascomycota</taxon>
        <taxon>Pezizomycotina</taxon>
        <taxon>Dothideomycetes</taxon>
        <taxon>Dothideomycetes incertae sedis</taxon>
        <taxon>Botryosphaeriales</taxon>
        <taxon>Botryosphaeriaceae</taxon>
        <taxon>Lasiodiplodia</taxon>
    </lineage>
</organism>
<comment type="caution">
    <text evidence="1">The sequence shown here is derived from an EMBL/GenBank/DDBJ whole genome shotgun (WGS) entry which is preliminary data.</text>
</comment>
<dbReference type="EMBL" id="JAPUUL010002324">
    <property type="protein sequence ID" value="KAJ8125508.1"/>
    <property type="molecule type" value="Genomic_DNA"/>
</dbReference>
<sequence>MPADDDAYIDDDWPKMPDGSDFDGKHLLGLVHNKKSPFSWNVNLLIQEIEENLNTRVVGIPYVDKGSNNYGFHIKLSNQPDIVARLARGDINMPNFDGFPFQSQVTEIKFEVATYGLLRSKSNVPVSRLLYHRIPLEHDGPRLDLPSDILGRRLLLFEKAEGGNIYWDSISEEEKSHLLAHSASIRASLFQFNLPLDFATIWLRERISGKKPSSLPIPIAPTREFCIALITSKIEATIGDIGEMIGWESDNCTVGPIAAAAKKSLLRLVPYIIPADDERNLLYRLVLEHGDFGIHNMSIEIGTGQPRVTSLFDWETGYIVPAILSVPPFLVLIICAQATQFL</sequence>
<keyword evidence="2" id="KW-1185">Reference proteome</keyword>
<gene>
    <name evidence="1" type="ORF">O1611_g8131</name>
</gene>